<dbReference type="EMBL" id="LCYG01000022">
    <property type="protein sequence ID" value="KLK93195.1"/>
    <property type="molecule type" value="Genomic_DNA"/>
</dbReference>
<organism evidence="5 6">
    <name type="scientific">Microvirga vignae</name>
    <dbReference type="NCBI Taxonomy" id="1225564"/>
    <lineage>
        <taxon>Bacteria</taxon>
        <taxon>Pseudomonadati</taxon>
        <taxon>Pseudomonadota</taxon>
        <taxon>Alphaproteobacteria</taxon>
        <taxon>Hyphomicrobiales</taxon>
        <taxon>Methylobacteriaceae</taxon>
        <taxon>Microvirga</taxon>
    </lineage>
</organism>
<evidence type="ECO:0000256" key="3">
    <source>
        <dbReference type="PROSITE-ProRule" id="PRU00182"/>
    </source>
</evidence>
<sequence>MVKSHEVEASMTRKRADLVLVERGFFTSRARAQEAIAAGLVTVNGAVVRKASDTVSDDAVVTAVQPHPYVSRGGVKLAAALDFFNIDPKGCVCLDIGASTGGFTEVLLMRDAKHVYAVDVGHGQLHPKVASDPRVTNLEGTDARSLNTDLTPEPADLLVSDVSFISLKLVLPKAVALLKPHAKLAVLIKPQFEAGRDHVKKGIVRDEAVHRAVCEDISAFIASLGFTVDGIAPSPIEGGDGNREFLLGAHRG</sequence>
<dbReference type="PANTHER" id="PTHR32319:SF0">
    <property type="entry name" value="BACTERIAL HEMOLYSIN-LIKE PROTEIN"/>
    <property type="match status" value="1"/>
</dbReference>
<dbReference type="AlphaFoldDB" id="A0A0H1RDA4"/>
<evidence type="ECO:0000256" key="1">
    <source>
        <dbReference type="ARBA" id="ARBA00022884"/>
    </source>
</evidence>
<dbReference type="Gene3D" id="3.10.290.10">
    <property type="entry name" value="RNA-binding S4 domain"/>
    <property type="match status" value="1"/>
</dbReference>
<dbReference type="SMART" id="SM00363">
    <property type="entry name" value="S4"/>
    <property type="match status" value="1"/>
</dbReference>
<dbReference type="InterPro" id="IPR036986">
    <property type="entry name" value="S4_RNA-bd_sf"/>
</dbReference>
<evidence type="ECO:0000313" key="5">
    <source>
        <dbReference type="EMBL" id="KLK93195.1"/>
    </source>
</evidence>
<dbReference type="Pfam" id="PF01728">
    <property type="entry name" value="FtsJ"/>
    <property type="match status" value="1"/>
</dbReference>
<dbReference type="GO" id="GO:0003723">
    <property type="term" value="F:RNA binding"/>
    <property type="evidence" value="ECO:0007669"/>
    <property type="project" value="UniProtKB-KW"/>
</dbReference>
<dbReference type="GO" id="GO:0008168">
    <property type="term" value="F:methyltransferase activity"/>
    <property type="evidence" value="ECO:0007669"/>
    <property type="project" value="InterPro"/>
</dbReference>
<dbReference type="PIRSF" id="PIRSF005578">
    <property type="entry name" value="TlyA"/>
    <property type="match status" value="1"/>
</dbReference>
<keyword evidence="1 3" id="KW-0694">RNA-binding</keyword>
<dbReference type="STRING" id="1225564.AA309_10425"/>
<comment type="caution">
    <text evidence="5">The sequence shown here is derived from an EMBL/GenBank/DDBJ whole genome shotgun (WGS) entry which is preliminary data.</text>
</comment>
<dbReference type="InterPro" id="IPR029063">
    <property type="entry name" value="SAM-dependent_MTases_sf"/>
</dbReference>
<dbReference type="PROSITE" id="PS50889">
    <property type="entry name" value="S4"/>
    <property type="match status" value="1"/>
</dbReference>
<dbReference type="CDD" id="cd02440">
    <property type="entry name" value="AdoMet_MTases"/>
    <property type="match status" value="1"/>
</dbReference>
<name>A0A0H1RDA4_9HYPH</name>
<dbReference type="Gene3D" id="3.40.50.150">
    <property type="entry name" value="Vaccinia Virus protein VP39"/>
    <property type="match status" value="1"/>
</dbReference>
<proteinExistence type="inferred from homology"/>
<dbReference type="InterPro" id="IPR004538">
    <property type="entry name" value="Hemolysin_A/TlyA"/>
</dbReference>
<dbReference type="Pfam" id="PF01479">
    <property type="entry name" value="S4"/>
    <property type="match status" value="1"/>
</dbReference>
<gene>
    <name evidence="5" type="ORF">AA309_10425</name>
</gene>
<reference evidence="5 6" key="1">
    <citation type="submission" date="2015-05" db="EMBL/GenBank/DDBJ databases">
        <title>Draft genome sequence of Microvirga vignae strain BR3299, a novel nitrogen fixing bacteria isolated from Brazil semi-aired region.</title>
        <authorList>
            <person name="Zilli J.E."/>
            <person name="Passos S.R."/>
            <person name="Leite J."/>
            <person name="Baldani J.I."/>
            <person name="Xavier G.R."/>
            <person name="Rumjaneck N.G."/>
            <person name="Simoes-Araujo J.L."/>
        </authorList>
    </citation>
    <scope>NUCLEOTIDE SEQUENCE [LARGE SCALE GENOMIC DNA]</scope>
    <source>
        <strain evidence="5 6">BR3299</strain>
    </source>
</reference>
<dbReference type="InterPro" id="IPR047048">
    <property type="entry name" value="TlyA"/>
</dbReference>
<evidence type="ECO:0000256" key="2">
    <source>
        <dbReference type="ARBA" id="ARBA00029460"/>
    </source>
</evidence>
<comment type="similarity">
    <text evidence="2">Belongs to the TlyA family.</text>
</comment>
<dbReference type="Proteomes" id="UP000035489">
    <property type="component" value="Unassembled WGS sequence"/>
</dbReference>
<dbReference type="SUPFAM" id="SSF53335">
    <property type="entry name" value="S-adenosyl-L-methionine-dependent methyltransferases"/>
    <property type="match status" value="1"/>
</dbReference>
<dbReference type="PANTHER" id="PTHR32319">
    <property type="entry name" value="BACTERIAL HEMOLYSIN-LIKE PROTEIN"/>
    <property type="match status" value="1"/>
</dbReference>
<keyword evidence="6" id="KW-1185">Reference proteome</keyword>
<evidence type="ECO:0000313" key="6">
    <source>
        <dbReference type="Proteomes" id="UP000035489"/>
    </source>
</evidence>
<evidence type="ECO:0000259" key="4">
    <source>
        <dbReference type="SMART" id="SM00363"/>
    </source>
</evidence>
<dbReference type="CDD" id="cd00165">
    <property type="entry name" value="S4"/>
    <property type="match status" value="1"/>
</dbReference>
<dbReference type="InterPro" id="IPR002942">
    <property type="entry name" value="S4_RNA-bd"/>
</dbReference>
<protein>
    <submittedName>
        <fullName evidence="5">Hemolysin</fullName>
    </submittedName>
</protein>
<dbReference type="PATRIC" id="fig|1225564.3.peg.2742"/>
<feature type="domain" description="RNA-binding S4" evidence="4">
    <location>
        <begin position="14"/>
        <end position="78"/>
    </location>
</feature>
<dbReference type="InterPro" id="IPR002877">
    <property type="entry name" value="RNA_MeTrfase_FtsJ_dom"/>
</dbReference>
<dbReference type="GO" id="GO:0032259">
    <property type="term" value="P:methylation"/>
    <property type="evidence" value="ECO:0007669"/>
    <property type="project" value="InterPro"/>
</dbReference>
<dbReference type="NCBIfam" id="TIGR00478">
    <property type="entry name" value="tly"/>
    <property type="match status" value="1"/>
</dbReference>
<accession>A0A0H1RDA4</accession>